<dbReference type="RefSeq" id="XP_038062352.1">
    <property type="nucleotide sequence ID" value="XM_038206424.1"/>
</dbReference>
<dbReference type="AlphaFoldDB" id="A0A914AGY6"/>
<dbReference type="Proteomes" id="UP000887568">
    <property type="component" value="Unplaced"/>
</dbReference>
<dbReference type="OrthoDB" id="10032694at2759"/>
<dbReference type="EnsemblMetazoa" id="XM_038206424.1">
    <property type="protein sequence ID" value="XP_038062352.1"/>
    <property type="gene ID" value="LOC119732822"/>
</dbReference>
<dbReference type="RefSeq" id="XP_038062958.1">
    <property type="nucleotide sequence ID" value="XM_038207030.1"/>
</dbReference>
<name>A0A914AGY6_PATMI</name>
<evidence type="ECO:0000313" key="1">
    <source>
        <dbReference type="EnsemblMetazoa" id="XP_038062958.1"/>
    </source>
</evidence>
<dbReference type="PANTHER" id="PTHR31424">
    <property type="entry name" value="PROTEIN CBG23806"/>
    <property type="match status" value="1"/>
</dbReference>
<organism evidence="1 2">
    <name type="scientific">Patiria miniata</name>
    <name type="common">Bat star</name>
    <name type="synonym">Asterina miniata</name>
    <dbReference type="NCBI Taxonomy" id="46514"/>
    <lineage>
        <taxon>Eukaryota</taxon>
        <taxon>Metazoa</taxon>
        <taxon>Echinodermata</taxon>
        <taxon>Eleutherozoa</taxon>
        <taxon>Asterozoa</taxon>
        <taxon>Asteroidea</taxon>
        <taxon>Valvatacea</taxon>
        <taxon>Valvatida</taxon>
        <taxon>Asterinidae</taxon>
        <taxon>Patiria</taxon>
    </lineage>
</organism>
<dbReference type="GeneID" id="119733624"/>
<protein>
    <submittedName>
        <fullName evidence="1">Uncharacterized protein</fullName>
    </submittedName>
</protein>
<reference evidence="1" key="1">
    <citation type="submission" date="2022-11" db="UniProtKB">
        <authorList>
            <consortium name="EnsemblMetazoa"/>
        </authorList>
    </citation>
    <scope>IDENTIFICATION</scope>
</reference>
<accession>A0A914AGY6</accession>
<dbReference type="EnsemblMetazoa" id="XM_038207030.1">
    <property type="protein sequence ID" value="XP_038062958.1"/>
    <property type="gene ID" value="LOC119733624"/>
</dbReference>
<sequence>MMRDCNLAWEQLRKLRRYVGPAIASERSMRTQQKRLLKDYLEGELVELMFPSAKSDGSHGFEGRMVPYVTVNNLSMMVLDYLDGLEECNSLTWHSGVIPPNEIWVKIGGDKGGSSFKMAYQIVNVNHPNSLQNTVVFACFEGSDTSQNLKRTLPKIISQITTLSKQQWR</sequence>
<dbReference type="PANTHER" id="PTHR31424:SF3">
    <property type="entry name" value="RING-TYPE DOMAIN-CONTAINING PROTEIN"/>
    <property type="match status" value="1"/>
</dbReference>
<dbReference type="Pfam" id="PF06918">
    <property type="entry name" value="DUF1280"/>
    <property type="match status" value="1"/>
</dbReference>
<proteinExistence type="predicted"/>
<dbReference type="OMA" id="CKLAWTQ"/>
<dbReference type="GeneID" id="119732822"/>
<evidence type="ECO:0000313" key="2">
    <source>
        <dbReference type="Proteomes" id="UP000887568"/>
    </source>
</evidence>
<dbReference type="InterPro" id="IPR009689">
    <property type="entry name" value="DUF1280"/>
</dbReference>
<keyword evidence="2" id="KW-1185">Reference proteome</keyword>